<keyword evidence="1" id="KW-0732">Signal</keyword>
<dbReference type="Proteomes" id="UP000004968">
    <property type="component" value="Unassembled WGS sequence"/>
</dbReference>
<accession>D3AG52</accession>
<evidence type="ECO:0000256" key="1">
    <source>
        <dbReference type="SAM" id="SignalP"/>
    </source>
</evidence>
<evidence type="ECO:0008006" key="4">
    <source>
        <dbReference type="Google" id="ProtNLM"/>
    </source>
</evidence>
<sequence length="164" mass="18688">MMWTIRKKSRWFAFWLGLLLTAAFAVPSHAECAEKNRADTGRWVYRTDYGAAEENQNSMEQGGAWYRLNAADEVDTGWIFTDGFWYFLDPGDGMQKGRMMTGWQWIDGRCYYFAETSSDFYPQGAMYAACKTPDGYLVGTGGAWLDEHGDEWYIAGRGLSALKT</sequence>
<feature type="chain" id="PRO_5038352396" description="Cell wall-binding repeat protein" evidence="1">
    <location>
        <begin position="31"/>
        <end position="164"/>
    </location>
</feature>
<proteinExistence type="predicted"/>
<reference evidence="2 3" key="1">
    <citation type="submission" date="2010-01" db="EMBL/GenBank/DDBJ databases">
        <authorList>
            <person name="Weinstock G."/>
            <person name="Sodergren E."/>
            <person name="Clifton S."/>
            <person name="Fulton L."/>
            <person name="Fulton B."/>
            <person name="Courtney L."/>
            <person name="Fronick C."/>
            <person name="Harrison M."/>
            <person name="Strong C."/>
            <person name="Farmer C."/>
            <person name="Delahaunty K."/>
            <person name="Markovic C."/>
            <person name="Hall O."/>
            <person name="Minx P."/>
            <person name="Tomlinson C."/>
            <person name="Mitreva M."/>
            <person name="Nelson J."/>
            <person name="Hou S."/>
            <person name="Wollam A."/>
            <person name="Pepin K.H."/>
            <person name="Johnson M."/>
            <person name="Bhonagiri V."/>
            <person name="Nash W.E."/>
            <person name="Warren W."/>
            <person name="Chinwalla A."/>
            <person name="Mardis E.R."/>
            <person name="Wilson R.K."/>
        </authorList>
    </citation>
    <scope>NUCLEOTIDE SEQUENCE [LARGE SCALE GENOMIC DNA]</scope>
    <source>
        <strain evidence="2 3">DSM 13479</strain>
    </source>
</reference>
<comment type="caution">
    <text evidence="2">The sequence shown here is derived from an EMBL/GenBank/DDBJ whole genome shotgun (WGS) entry which is preliminary data.</text>
</comment>
<dbReference type="AlphaFoldDB" id="D3AG52"/>
<dbReference type="SUPFAM" id="SSF69360">
    <property type="entry name" value="Cell wall binding repeat"/>
    <property type="match status" value="1"/>
</dbReference>
<dbReference type="EMBL" id="ACIO01000207">
    <property type="protein sequence ID" value="EFC99165.1"/>
    <property type="molecule type" value="Genomic_DNA"/>
</dbReference>
<name>D3AG52_9FIRM</name>
<feature type="non-terminal residue" evidence="2">
    <location>
        <position position="164"/>
    </location>
</feature>
<feature type="signal peptide" evidence="1">
    <location>
        <begin position="1"/>
        <end position="30"/>
    </location>
</feature>
<organism evidence="2 3">
    <name type="scientific">Hungatella hathewayi DSM 13479</name>
    <dbReference type="NCBI Taxonomy" id="566550"/>
    <lineage>
        <taxon>Bacteria</taxon>
        <taxon>Bacillati</taxon>
        <taxon>Bacillota</taxon>
        <taxon>Clostridia</taxon>
        <taxon>Lachnospirales</taxon>
        <taxon>Lachnospiraceae</taxon>
        <taxon>Hungatella</taxon>
    </lineage>
</organism>
<protein>
    <recommendedName>
        <fullName evidence="4">Cell wall-binding repeat protein</fullName>
    </recommendedName>
</protein>
<dbReference type="HOGENOM" id="CLU_1622471_0_0_9"/>
<evidence type="ECO:0000313" key="3">
    <source>
        <dbReference type="Proteomes" id="UP000004968"/>
    </source>
</evidence>
<dbReference type="Gene3D" id="2.10.270.10">
    <property type="entry name" value="Cholin Binding"/>
    <property type="match status" value="1"/>
</dbReference>
<gene>
    <name evidence="2" type="ORF">CLOSTHATH_02588</name>
</gene>
<evidence type="ECO:0000313" key="2">
    <source>
        <dbReference type="EMBL" id="EFC99165.1"/>
    </source>
</evidence>